<evidence type="ECO:0000313" key="7">
    <source>
        <dbReference type="EMBL" id="MBB5697744.1"/>
    </source>
</evidence>
<feature type="transmembrane region" description="Helical" evidence="5">
    <location>
        <begin position="151"/>
        <end position="171"/>
    </location>
</feature>
<feature type="transmembrane region" description="Helical" evidence="5">
    <location>
        <begin position="118"/>
        <end position="139"/>
    </location>
</feature>
<dbReference type="AlphaFoldDB" id="A0A7W9AP20"/>
<dbReference type="Proteomes" id="UP000557739">
    <property type="component" value="Unassembled WGS sequence"/>
</dbReference>
<evidence type="ECO:0000256" key="2">
    <source>
        <dbReference type="ARBA" id="ARBA00022692"/>
    </source>
</evidence>
<dbReference type="Pfam" id="PF01699">
    <property type="entry name" value="Na_Ca_ex"/>
    <property type="match status" value="2"/>
</dbReference>
<feature type="transmembrane region" description="Helical" evidence="5">
    <location>
        <begin position="332"/>
        <end position="353"/>
    </location>
</feature>
<evidence type="ECO:0000256" key="3">
    <source>
        <dbReference type="ARBA" id="ARBA00022989"/>
    </source>
</evidence>
<feature type="transmembrane region" description="Helical" evidence="5">
    <location>
        <begin position="233"/>
        <end position="255"/>
    </location>
</feature>
<organism evidence="7 8">
    <name type="scientific">Sphingomonas yantingensis</name>
    <dbReference type="NCBI Taxonomy" id="1241761"/>
    <lineage>
        <taxon>Bacteria</taxon>
        <taxon>Pseudomonadati</taxon>
        <taxon>Pseudomonadota</taxon>
        <taxon>Alphaproteobacteria</taxon>
        <taxon>Sphingomonadales</taxon>
        <taxon>Sphingomonadaceae</taxon>
        <taxon>Sphingomonas</taxon>
    </lineage>
</organism>
<comment type="subcellular location">
    <subcellularLocation>
        <location evidence="1">Membrane</location>
        <topology evidence="1">Multi-pass membrane protein</topology>
    </subcellularLocation>
</comment>
<feature type="transmembrane region" description="Helical" evidence="5">
    <location>
        <begin position="26"/>
        <end position="45"/>
    </location>
</feature>
<feature type="transmembrane region" description="Helical" evidence="5">
    <location>
        <begin position="360"/>
        <end position="379"/>
    </location>
</feature>
<keyword evidence="4 5" id="KW-0472">Membrane</keyword>
<proteinExistence type="predicted"/>
<evidence type="ECO:0000256" key="5">
    <source>
        <dbReference type="SAM" id="Phobius"/>
    </source>
</evidence>
<feature type="transmembrane region" description="Helical" evidence="5">
    <location>
        <begin position="261"/>
        <end position="282"/>
    </location>
</feature>
<dbReference type="GO" id="GO:0015386">
    <property type="term" value="F:potassium:proton antiporter activity"/>
    <property type="evidence" value="ECO:0007669"/>
    <property type="project" value="TreeGrafter"/>
</dbReference>
<dbReference type="InterPro" id="IPR052946">
    <property type="entry name" value="Alkaline_pH_Ca-Antiporter"/>
</dbReference>
<feature type="transmembrane region" description="Helical" evidence="5">
    <location>
        <begin position="303"/>
        <end position="326"/>
    </location>
</feature>
<dbReference type="InterPro" id="IPR004837">
    <property type="entry name" value="NaCa_Exmemb"/>
</dbReference>
<feature type="domain" description="Sodium/calcium exchanger membrane region" evidence="6">
    <location>
        <begin position="236"/>
        <end position="378"/>
    </location>
</feature>
<keyword evidence="3 5" id="KW-1133">Transmembrane helix</keyword>
<feature type="transmembrane region" description="Helical" evidence="5">
    <location>
        <begin position="51"/>
        <end position="70"/>
    </location>
</feature>
<feature type="domain" description="Sodium/calcium exchanger membrane region" evidence="6">
    <location>
        <begin position="52"/>
        <end position="204"/>
    </location>
</feature>
<keyword evidence="8" id="KW-1185">Reference proteome</keyword>
<feature type="transmembrane region" description="Helical" evidence="5">
    <location>
        <begin position="82"/>
        <end position="106"/>
    </location>
</feature>
<dbReference type="GO" id="GO:0005886">
    <property type="term" value="C:plasma membrane"/>
    <property type="evidence" value="ECO:0007669"/>
    <property type="project" value="TreeGrafter"/>
</dbReference>
<reference evidence="7 8" key="1">
    <citation type="submission" date="2020-08" db="EMBL/GenBank/DDBJ databases">
        <title>Genomic Encyclopedia of Type Strains, Phase IV (KMG-IV): sequencing the most valuable type-strain genomes for metagenomic binning, comparative biology and taxonomic classification.</title>
        <authorList>
            <person name="Goeker M."/>
        </authorList>
    </citation>
    <scope>NUCLEOTIDE SEQUENCE [LARGE SCALE GENOMIC DNA]</scope>
    <source>
        <strain evidence="7 8">DSM 27244</strain>
    </source>
</reference>
<dbReference type="RefSeq" id="WP_246359289.1">
    <property type="nucleotide sequence ID" value="NZ_JACIJJ010000001.1"/>
</dbReference>
<comment type="caution">
    <text evidence="7">The sequence shown here is derived from an EMBL/GenBank/DDBJ whole genome shotgun (WGS) entry which is preliminary data.</text>
</comment>
<dbReference type="EMBL" id="JACIJJ010000001">
    <property type="protein sequence ID" value="MBB5697744.1"/>
    <property type="molecule type" value="Genomic_DNA"/>
</dbReference>
<evidence type="ECO:0000256" key="4">
    <source>
        <dbReference type="ARBA" id="ARBA00023136"/>
    </source>
</evidence>
<protein>
    <submittedName>
        <fullName evidence="7">Ca2+:H+ antiporter</fullName>
    </submittedName>
</protein>
<dbReference type="PANTHER" id="PTHR37958:SF1">
    <property type="entry name" value="SODIUM-POTASSIUM_PROTON ANTIPORTER CHAA"/>
    <property type="match status" value="1"/>
</dbReference>
<accession>A0A7W9AP20</accession>
<feature type="transmembrane region" description="Helical" evidence="5">
    <location>
        <begin position="183"/>
        <end position="202"/>
    </location>
</feature>
<sequence length="380" mass="38809">MIDTVADDMPTAAPAPARKLLDKHILPAWSLAMPILGAIAIVISLAKMGSFGVAAAGLILIGAVVAAVHHAEVVAHRVGEPFGTLVLAVAVTVIEVSLIISLMTSGGGDAATLARDTVFAAIMIILNGIVGICLLVGGVRHHEQAFGLKGVSAALCVLAAMATLSLILPNYTLSAAGPFFTTSQLIFTACVSLALYATFVLIQTVRHRDYFLPAGDTGEDEDSHAEPPTNAQALVAFGMLVLALISVVLLAKALAPTLEAAVLGAGLPIALVGVAIAALVLAPESLAAVNAARRNRLQTSLNLALGSALATIGLTIPSVAIASLYLELPIALGIDAREITLLALSMIVAVLSLGTGRTTVLQGVVHLLIFATFLFTTIVP</sequence>
<keyword evidence="2 5" id="KW-0812">Transmembrane</keyword>
<evidence type="ECO:0000256" key="1">
    <source>
        <dbReference type="ARBA" id="ARBA00004141"/>
    </source>
</evidence>
<dbReference type="GO" id="GO:0015385">
    <property type="term" value="F:sodium:proton antiporter activity"/>
    <property type="evidence" value="ECO:0007669"/>
    <property type="project" value="TreeGrafter"/>
</dbReference>
<name>A0A7W9AP20_9SPHN</name>
<dbReference type="PANTHER" id="PTHR37958">
    <property type="entry name" value="SODIUM-POTASSIUM/PROTON ANTIPORTER CHAA"/>
    <property type="match status" value="1"/>
</dbReference>
<gene>
    <name evidence="7" type="ORF">FHR19_001069</name>
</gene>
<evidence type="ECO:0000313" key="8">
    <source>
        <dbReference type="Proteomes" id="UP000557739"/>
    </source>
</evidence>
<evidence type="ECO:0000259" key="6">
    <source>
        <dbReference type="Pfam" id="PF01699"/>
    </source>
</evidence>